<keyword evidence="1" id="KW-0732">Signal</keyword>
<dbReference type="EMBL" id="BMZH01000009">
    <property type="protein sequence ID" value="GHA98786.1"/>
    <property type="molecule type" value="Genomic_DNA"/>
</dbReference>
<dbReference type="PROSITE" id="PS51208">
    <property type="entry name" value="AUTOTRANSPORTER"/>
    <property type="match status" value="1"/>
</dbReference>
<sequence length="1107" mass="114297">MVRHTRPTPIWSSLLCGAALLVAAPAFAQVEITDATTTAVDTATAGDGGTPSDLTIASGGSVTLETAGPAVTLNSNNDLINNGSVSINNVDGATAVSLEGGADRNFTHSGSISVIEDFTQEDTDDDVFADTPFASGTGRTGILISGASPFEGNVTIADAATILVEGNESFGVDLSNTPLGAGLDGDLSLGGRMSIIGDNSAGVRVGSAITGNVTNNGLVEIQGVNSGAFDIGADIGGGFANTGIITNNAFRFPTRATFNPNAVADRTDFGAEDLGQAASAITINANISRGINLTQRTTTSTDADGNDVTTLISTSNISHASSTPAILIDGEGTPIMIGTVSAIIDPTADGFDEDELFAFINLGTLVSSGLYDDFDATALSITDATLEGGIRNTGTMQVDTFVGAVERPIAGVTLGTGMARVIVLGDNAIADRLNNSGIIIARASEAVDEVYYDAENIPVPRPVVATAIDISATAQMSSLENEGTISAVLIGRNGTATVVRDASGTLSNIINRGNIVALASNSDTDGDEETDFTLIAFDLSNNTSGVTFLQERQTDDDLDDDLTPNDPNLFGNVLLGSGNDSVTSTAGVIRGDIDFGTGDDILSLTDTTYTGALSNQGGLVIDSVNSAMTVTSSAPIAITSANFDETSSFSPLIDGATGQAATLQATGAINFANGAQITPLLRNLINADVLGGVAPTFSIASASNLTIGDLSALNSQDDGSFLFDTAYALNNNDLVITVDLRESSALGLDRSQIGINQSAFGATLQALQNNTDLGNEVANLGSASEFYAAYNQLLPEFAAAARQFVLANSDGATGAVGNHLDSARRSQDKPGGAWIQEFAYFADRELAGLSEQYRGEGFGFTGGLDTEIGPFHAVGVNFGFASTEVEDVVGVDEPLGVTTLLAGLYAGYATGALGIDAYVGGGLNQFEQNRRVQVGDFLGQSTGDWNGTHVSGSLRAGYDIEFGKRYWARPVVSLDYMRLSENAFTETGDVGVALSVQKRTSDVGSISGLFNIGAKFDGERTWIRPSIRVGYRNEFISDPVLTSYNFAGITNAAMAQTLSADFPSSGMLIGFSLAAGSSFSSVGFDFDSDIRDGFIRHTGRIVVRLLF</sequence>
<dbReference type="Pfam" id="PF03797">
    <property type="entry name" value="Autotransporter"/>
    <property type="match status" value="1"/>
</dbReference>
<dbReference type="SUPFAM" id="SSF103515">
    <property type="entry name" value="Autotransporter"/>
    <property type="match status" value="1"/>
</dbReference>
<dbReference type="InterPro" id="IPR005546">
    <property type="entry name" value="Autotransporte_beta"/>
</dbReference>
<gene>
    <name evidence="3" type="ORF">GCM10009069_22160</name>
</gene>
<name>A0A8J3G2Y9_9PROT</name>
<evidence type="ECO:0000259" key="2">
    <source>
        <dbReference type="PROSITE" id="PS51208"/>
    </source>
</evidence>
<protein>
    <recommendedName>
        <fullName evidence="2">Autotransporter domain-containing protein</fullName>
    </recommendedName>
</protein>
<dbReference type="Gene3D" id="2.40.128.130">
    <property type="entry name" value="Autotransporter beta-domain"/>
    <property type="match status" value="1"/>
</dbReference>
<dbReference type="AlphaFoldDB" id="A0A8J3G2Y9"/>
<feature type="domain" description="Autotransporter" evidence="2">
    <location>
        <begin position="826"/>
        <end position="1107"/>
    </location>
</feature>
<evidence type="ECO:0000313" key="4">
    <source>
        <dbReference type="Proteomes" id="UP000634004"/>
    </source>
</evidence>
<evidence type="ECO:0000313" key="3">
    <source>
        <dbReference type="EMBL" id="GHA98786.1"/>
    </source>
</evidence>
<keyword evidence="4" id="KW-1185">Reference proteome</keyword>
<accession>A0A8J3G2Y9</accession>
<reference evidence="3" key="2">
    <citation type="submission" date="2020-09" db="EMBL/GenBank/DDBJ databases">
        <authorList>
            <person name="Sun Q."/>
            <person name="Kim S."/>
        </authorList>
    </citation>
    <scope>NUCLEOTIDE SEQUENCE</scope>
    <source>
        <strain evidence="3">KCTC 32513</strain>
    </source>
</reference>
<dbReference type="RefSeq" id="WP_189498411.1">
    <property type="nucleotide sequence ID" value="NZ_BMZH01000009.1"/>
</dbReference>
<organism evidence="3 4">
    <name type="scientific">Algimonas arctica</name>
    <dbReference type="NCBI Taxonomy" id="1479486"/>
    <lineage>
        <taxon>Bacteria</taxon>
        <taxon>Pseudomonadati</taxon>
        <taxon>Pseudomonadota</taxon>
        <taxon>Alphaproteobacteria</taxon>
        <taxon>Maricaulales</taxon>
        <taxon>Robiginitomaculaceae</taxon>
        <taxon>Algimonas</taxon>
    </lineage>
</organism>
<evidence type="ECO:0000256" key="1">
    <source>
        <dbReference type="SAM" id="SignalP"/>
    </source>
</evidence>
<feature type="chain" id="PRO_5035217374" description="Autotransporter domain-containing protein" evidence="1">
    <location>
        <begin position="29"/>
        <end position="1107"/>
    </location>
</feature>
<comment type="caution">
    <text evidence="3">The sequence shown here is derived from an EMBL/GenBank/DDBJ whole genome shotgun (WGS) entry which is preliminary data.</text>
</comment>
<reference evidence="3" key="1">
    <citation type="journal article" date="2014" name="Int. J. Syst. Evol. Microbiol.">
        <title>Complete genome sequence of Corynebacterium casei LMG S-19264T (=DSM 44701T), isolated from a smear-ripened cheese.</title>
        <authorList>
            <consortium name="US DOE Joint Genome Institute (JGI-PGF)"/>
            <person name="Walter F."/>
            <person name="Albersmeier A."/>
            <person name="Kalinowski J."/>
            <person name="Ruckert C."/>
        </authorList>
    </citation>
    <scope>NUCLEOTIDE SEQUENCE</scope>
    <source>
        <strain evidence="3">KCTC 32513</strain>
    </source>
</reference>
<feature type="signal peptide" evidence="1">
    <location>
        <begin position="1"/>
        <end position="28"/>
    </location>
</feature>
<proteinExistence type="predicted"/>
<dbReference type="InterPro" id="IPR036709">
    <property type="entry name" value="Autotransporte_beta_dom_sf"/>
</dbReference>
<dbReference type="SMART" id="SM00869">
    <property type="entry name" value="Autotransporter"/>
    <property type="match status" value="1"/>
</dbReference>
<dbReference type="Proteomes" id="UP000634004">
    <property type="component" value="Unassembled WGS sequence"/>
</dbReference>